<dbReference type="InterPro" id="IPR003871">
    <property type="entry name" value="RFA1B/D_OB_1st"/>
</dbReference>
<dbReference type="FunFam" id="2.40.50.140:FF:000041">
    <property type="entry name" value="Replication protein A subunit"/>
    <property type="match status" value="1"/>
</dbReference>
<dbReference type="PANTHER" id="PTHR47165">
    <property type="entry name" value="OS03G0429900 PROTEIN"/>
    <property type="match status" value="1"/>
</dbReference>
<evidence type="ECO:0000256" key="3">
    <source>
        <dbReference type="ARBA" id="ARBA00022771"/>
    </source>
</evidence>
<comment type="similarity">
    <text evidence="1">Belongs to the replication factor A protein 1 family.</text>
</comment>
<keyword evidence="2" id="KW-0479">Metal-binding</keyword>
<dbReference type="Gene3D" id="2.40.50.140">
    <property type="entry name" value="Nucleic acid-binding proteins"/>
    <property type="match status" value="1"/>
</dbReference>
<evidence type="ECO:0000256" key="5">
    <source>
        <dbReference type="ARBA" id="ARBA00023125"/>
    </source>
</evidence>
<evidence type="ECO:0000313" key="9">
    <source>
        <dbReference type="Proteomes" id="UP001642360"/>
    </source>
</evidence>
<evidence type="ECO:0000256" key="4">
    <source>
        <dbReference type="ARBA" id="ARBA00022833"/>
    </source>
</evidence>
<feature type="compositionally biased region" description="Polar residues" evidence="6">
    <location>
        <begin position="50"/>
        <end position="62"/>
    </location>
</feature>
<evidence type="ECO:0000256" key="1">
    <source>
        <dbReference type="ARBA" id="ARBA00005690"/>
    </source>
</evidence>
<dbReference type="Proteomes" id="UP001642360">
    <property type="component" value="Unassembled WGS sequence"/>
</dbReference>
<dbReference type="InterPro" id="IPR012340">
    <property type="entry name" value="NA-bd_OB-fold"/>
</dbReference>
<keyword evidence="3" id="KW-0863">Zinc-finger</keyword>
<feature type="region of interest" description="Disordered" evidence="6">
    <location>
        <begin position="1"/>
        <end position="21"/>
    </location>
</feature>
<dbReference type="GO" id="GO:0008270">
    <property type="term" value="F:zinc ion binding"/>
    <property type="evidence" value="ECO:0007669"/>
    <property type="project" value="UniProtKB-KW"/>
</dbReference>
<reference evidence="8 9" key="1">
    <citation type="submission" date="2024-02" db="EMBL/GenBank/DDBJ databases">
        <authorList>
            <person name="Vignale AGUSTIN F."/>
            <person name="Sosa J E."/>
            <person name="Modenutti C."/>
        </authorList>
    </citation>
    <scope>NUCLEOTIDE SEQUENCE [LARGE SCALE GENOMIC DNA]</scope>
</reference>
<evidence type="ECO:0000313" key="8">
    <source>
        <dbReference type="EMBL" id="CAK9143398.1"/>
    </source>
</evidence>
<keyword evidence="5" id="KW-0238">DNA-binding</keyword>
<proteinExistence type="inferred from homology"/>
<dbReference type="SUPFAM" id="SSF50249">
    <property type="entry name" value="Nucleic acid-binding proteins"/>
    <property type="match status" value="1"/>
</dbReference>
<dbReference type="GO" id="GO:0003677">
    <property type="term" value="F:DNA binding"/>
    <property type="evidence" value="ECO:0007669"/>
    <property type="project" value="UniProtKB-KW"/>
</dbReference>
<name>A0ABC8RL33_9AQUA</name>
<gene>
    <name evidence="8" type="ORF">ILEXP_LOCUS11110</name>
</gene>
<keyword evidence="4" id="KW-0862">Zinc</keyword>
<feature type="compositionally biased region" description="Basic and acidic residues" evidence="6">
    <location>
        <begin position="1"/>
        <end position="14"/>
    </location>
</feature>
<feature type="region of interest" description="Disordered" evidence="6">
    <location>
        <begin position="39"/>
        <end position="72"/>
    </location>
</feature>
<dbReference type="EMBL" id="CAUOFW020001297">
    <property type="protein sequence ID" value="CAK9143398.1"/>
    <property type="molecule type" value="Genomic_DNA"/>
</dbReference>
<accession>A0ABC8RL33</accession>
<dbReference type="PANTHER" id="PTHR47165:SF4">
    <property type="entry name" value="OS03G0429900 PROTEIN"/>
    <property type="match status" value="1"/>
</dbReference>
<evidence type="ECO:0000259" key="7">
    <source>
        <dbReference type="Pfam" id="PF02721"/>
    </source>
</evidence>
<evidence type="ECO:0000256" key="6">
    <source>
        <dbReference type="SAM" id="MobiDB-lite"/>
    </source>
</evidence>
<evidence type="ECO:0000256" key="2">
    <source>
        <dbReference type="ARBA" id="ARBA00022723"/>
    </source>
</evidence>
<sequence>MDSKVSKPVRREKAMLPPRRGQLTAKVFEELVESVMNMTTGGFGKKNQDSHGQSSDSSNLRGSGNGSDGKSHVRRELGQLKEFKATLRHRNSITRPIFMRTKKEEESTPKILCTKRSSHTPGKKFEVKVSDDEVPTTQFSTIDHLRKYDTNWLLMVKVLRRGTIVTFNNNMCSGELWKVILIDDEGARIQALMFTDAIAKFGDLFNEDKTYLISNGVVNSTNKKFSNVHKDIELSLTINTNVQEAETEILPYHKF</sequence>
<comment type="caution">
    <text evidence="8">The sequence shown here is derived from an EMBL/GenBank/DDBJ whole genome shotgun (WGS) entry which is preliminary data.</text>
</comment>
<protein>
    <recommendedName>
        <fullName evidence="7">Replication protein A 70 kDa DNA-binding subunit B/D first OB fold domain-containing protein</fullName>
    </recommendedName>
</protein>
<keyword evidence="9" id="KW-1185">Reference proteome</keyword>
<organism evidence="8 9">
    <name type="scientific">Ilex paraguariensis</name>
    <name type="common">yerba mate</name>
    <dbReference type="NCBI Taxonomy" id="185542"/>
    <lineage>
        <taxon>Eukaryota</taxon>
        <taxon>Viridiplantae</taxon>
        <taxon>Streptophyta</taxon>
        <taxon>Embryophyta</taxon>
        <taxon>Tracheophyta</taxon>
        <taxon>Spermatophyta</taxon>
        <taxon>Magnoliopsida</taxon>
        <taxon>eudicotyledons</taxon>
        <taxon>Gunneridae</taxon>
        <taxon>Pentapetalae</taxon>
        <taxon>asterids</taxon>
        <taxon>campanulids</taxon>
        <taxon>Aquifoliales</taxon>
        <taxon>Aquifoliaceae</taxon>
        <taxon>Ilex</taxon>
    </lineage>
</organism>
<dbReference type="Pfam" id="PF02721">
    <property type="entry name" value="DUF223"/>
    <property type="match status" value="1"/>
</dbReference>
<dbReference type="AlphaFoldDB" id="A0ABC8RL33"/>
<feature type="domain" description="Replication protein A 70 kDa DNA-binding subunit B/D first OB fold" evidence="7">
    <location>
        <begin position="139"/>
        <end position="244"/>
    </location>
</feature>